<keyword evidence="1" id="KW-0812">Transmembrane</keyword>
<organism evidence="2 3">
    <name type="scientific">Marilutibacter maris</name>
    <dbReference type="NCBI Taxonomy" id="1605891"/>
    <lineage>
        <taxon>Bacteria</taxon>
        <taxon>Pseudomonadati</taxon>
        <taxon>Pseudomonadota</taxon>
        <taxon>Gammaproteobacteria</taxon>
        <taxon>Lysobacterales</taxon>
        <taxon>Lysobacteraceae</taxon>
        <taxon>Marilutibacter</taxon>
    </lineage>
</organism>
<gene>
    <name evidence="2" type="ORF">C9I47_2952</name>
</gene>
<keyword evidence="3" id="KW-1185">Reference proteome</keyword>
<protein>
    <recommendedName>
        <fullName evidence="4">Transmembrane protein</fullName>
    </recommendedName>
</protein>
<dbReference type="AlphaFoldDB" id="A0A2U9T7S2"/>
<dbReference type="KEGG" id="lmb:C9I47_2952"/>
<sequence>MIQDGFLIQALTMMAYHLPTLLATVFGLAMLWARAPAAAPGRALAIGGTAMMLGSSVLGMLISIGQTWLIHNTDDGFVSISSMVTIIGVLSMLLTVVNAVGLGLLAWGASKAMRSVAHNGGPRA</sequence>
<name>A0A2U9T7S2_9GAMM</name>
<dbReference type="Proteomes" id="UP000249447">
    <property type="component" value="Chromosome"/>
</dbReference>
<feature type="transmembrane region" description="Helical" evidence="1">
    <location>
        <begin position="43"/>
        <end position="64"/>
    </location>
</feature>
<keyword evidence="1" id="KW-0472">Membrane</keyword>
<dbReference type="RefSeq" id="WP_111267644.1">
    <property type="nucleotide sequence ID" value="NZ_CP029843.1"/>
</dbReference>
<evidence type="ECO:0000256" key="1">
    <source>
        <dbReference type="SAM" id="Phobius"/>
    </source>
</evidence>
<reference evidence="2 3" key="1">
    <citation type="submission" date="2018-05" db="EMBL/GenBank/DDBJ databases">
        <title>The complete genome of Lysobacter maris HZ9B, a marine bacterium antagonistic against terrestrial plant pathogens.</title>
        <authorList>
            <person name="Zhang X.-Q."/>
        </authorList>
    </citation>
    <scope>NUCLEOTIDE SEQUENCE [LARGE SCALE GENOMIC DNA]</scope>
    <source>
        <strain evidence="2 3">HZ9B</strain>
    </source>
</reference>
<feature type="transmembrane region" description="Helical" evidence="1">
    <location>
        <begin position="6"/>
        <end position="31"/>
    </location>
</feature>
<dbReference type="EMBL" id="CP029843">
    <property type="protein sequence ID" value="AWV08621.1"/>
    <property type="molecule type" value="Genomic_DNA"/>
</dbReference>
<feature type="transmembrane region" description="Helical" evidence="1">
    <location>
        <begin position="84"/>
        <end position="107"/>
    </location>
</feature>
<evidence type="ECO:0000313" key="2">
    <source>
        <dbReference type="EMBL" id="AWV08621.1"/>
    </source>
</evidence>
<accession>A0A2U9T7S2</accession>
<evidence type="ECO:0000313" key="3">
    <source>
        <dbReference type="Proteomes" id="UP000249447"/>
    </source>
</evidence>
<dbReference type="OrthoDB" id="5986350at2"/>
<keyword evidence="1" id="KW-1133">Transmembrane helix</keyword>
<proteinExistence type="predicted"/>
<evidence type="ECO:0008006" key="4">
    <source>
        <dbReference type="Google" id="ProtNLM"/>
    </source>
</evidence>